<evidence type="ECO:0000259" key="1">
    <source>
        <dbReference type="Pfam" id="PF01738"/>
    </source>
</evidence>
<dbReference type="Gene3D" id="3.40.50.1820">
    <property type="entry name" value="alpha/beta hydrolase"/>
    <property type="match status" value="1"/>
</dbReference>
<reference evidence="3" key="1">
    <citation type="journal article" date="2019" name="Int. J. Syst. Evol. Microbiol.">
        <title>The Global Catalogue of Microorganisms (GCM) 10K type strain sequencing project: providing services to taxonomists for standard genome sequencing and annotation.</title>
        <authorList>
            <consortium name="The Broad Institute Genomics Platform"/>
            <consortium name="The Broad Institute Genome Sequencing Center for Infectious Disease"/>
            <person name="Wu L."/>
            <person name="Ma J."/>
        </authorList>
    </citation>
    <scope>NUCLEOTIDE SEQUENCE [LARGE SCALE GENOMIC DNA]</scope>
    <source>
        <strain evidence="3">CCUG 55074</strain>
    </source>
</reference>
<evidence type="ECO:0000313" key="3">
    <source>
        <dbReference type="Proteomes" id="UP001597216"/>
    </source>
</evidence>
<dbReference type="SUPFAM" id="SSF53474">
    <property type="entry name" value="alpha/beta-Hydrolases"/>
    <property type="match status" value="1"/>
</dbReference>
<protein>
    <submittedName>
        <fullName evidence="2">Dienelactone hydrolase family protein</fullName>
        <ecNumber evidence="2">3.1.-.-</ecNumber>
    </submittedName>
</protein>
<dbReference type="Pfam" id="PF01738">
    <property type="entry name" value="DLH"/>
    <property type="match status" value="1"/>
</dbReference>
<dbReference type="PANTHER" id="PTHR46623">
    <property type="entry name" value="CARBOXYMETHYLENEBUTENOLIDASE-RELATED"/>
    <property type="match status" value="1"/>
</dbReference>
<proteinExistence type="predicted"/>
<dbReference type="EC" id="3.1.-.-" evidence="2"/>
<dbReference type="InterPro" id="IPR002925">
    <property type="entry name" value="Dienelactn_hydro"/>
</dbReference>
<dbReference type="RefSeq" id="WP_377354801.1">
    <property type="nucleotide sequence ID" value="NZ_JBHTLQ010000086.1"/>
</dbReference>
<comment type="caution">
    <text evidence="2">The sequence shown here is derived from an EMBL/GenBank/DDBJ whole genome shotgun (WGS) entry which is preliminary data.</text>
</comment>
<keyword evidence="3" id="KW-1185">Reference proteome</keyword>
<dbReference type="InterPro" id="IPR029058">
    <property type="entry name" value="AB_hydrolase_fold"/>
</dbReference>
<dbReference type="GO" id="GO:0016787">
    <property type="term" value="F:hydrolase activity"/>
    <property type="evidence" value="ECO:0007669"/>
    <property type="project" value="UniProtKB-KW"/>
</dbReference>
<accession>A0ABW3T7M7</accession>
<dbReference type="PANTHER" id="PTHR46623:SF6">
    <property type="entry name" value="ALPHA_BETA-HYDROLASES SUPERFAMILY PROTEIN"/>
    <property type="match status" value="1"/>
</dbReference>
<organism evidence="2 3">
    <name type="scientific">Phenylobacterium conjunctum</name>
    <dbReference type="NCBI Taxonomy" id="1298959"/>
    <lineage>
        <taxon>Bacteria</taxon>
        <taxon>Pseudomonadati</taxon>
        <taxon>Pseudomonadota</taxon>
        <taxon>Alphaproteobacteria</taxon>
        <taxon>Caulobacterales</taxon>
        <taxon>Caulobacteraceae</taxon>
        <taxon>Phenylobacterium</taxon>
    </lineage>
</organism>
<keyword evidence="2" id="KW-0378">Hydrolase</keyword>
<evidence type="ECO:0000313" key="2">
    <source>
        <dbReference type="EMBL" id="MFD1192861.1"/>
    </source>
</evidence>
<name>A0ABW3T7M7_9CAUL</name>
<sequence>MTTLTRPEGTDPKDVQLTRRGLGLAALGGYAVYSVSAQAEPVHTDEAGLVCETVQLPAADRGVPAYVARPDAKGRFPVVVVVCEVFGIHEYIRDTCRRLAKLGYVAIAPDFFVRAGDPSKVSDFNEIRRIVSTASDAQVMGDLSAALKFLKAQKYVDKGHMAITGFCWGGAVVWLACERLKEFKAGCAWYGRLSSPKPGEFLGEPGRQWPIQLVADLKAPVLGLYAGKDQGIPQTDVEAMRAALVANRKTDSSIVVYPESQHGFHADYRTSYDPKAAADGWARMLAHFAANKVKPKPVS</sequence>
<feature type="domain" description="Dienelactone hydrolase" evidence="1">
    <location>
        <begin position="64"/>
        <end position="289"/>
    </location>
</feature>
<dbReference type="InterPro" id="IPR051049">
    <property type="entry name" value="Dienelactone_hydrolase-like"/>
</dbReference>
<dbReference type="Proteomes" id="UP001597216">
    <property type="component" value="Unassembled WGS sequence"/>
</dbReference>
<gene>
    <name evidence="2" type="ORF">ACFQ27_19890</name>
</gene>
<dbReference type="EMBL" id="JBHTLQ010000086">
    <property type="protein sequence ID" value="MFD1192861.1"/>
    <property type="molecule type" value="Genomic_DNA"/>
</dbReference>